<dbReference type="RefSeq" id="WP_386417429.1">
    <property type="nucleotide sequence ID" value="NZ_JBHSZO010000038.1"/>
</dbReference>
<reference evidence="5" key="1">
    <citation type="journal article" date="2019" name="Int. J. Syst. Evol. Microbiol.">
        <title>The Global Catalogue of Microorganisms (GCM) 10K type strain sequencing project: providing services to taxonomists for standard genome sequencing and annotation.</title>
        <authorList>
            <consortium name="The Broad Institute Genomics Platform"/>
            <consortium name="The Broad Institute Genome Sequencing Center for Infectious Disease"/>
            <person name="Wu L."/>
            <person name="Ma J."/>
        </authorList>
    </citation>
    <scope>NUCLEOTIDE SEQUENCE [LARGE SCALE GENOMIC DNA]</scope>
    <source>
        <strain evidence="5">CGMCC 1.13681</strain>
    </source>
</reference>
<evidence type="ECO:0000256" key="2">
    <source>
        <dbReference type="SAM" id="SignalP"/>
    </source>
</evidence>
<evidence type="ECO:0000256" key="1">
    <source>
        <dbReference type="SAM" id="MobiDB-lite"/>
    </source>
</evidence>
<dbReference type="InterPro" id="IPR045155">
    <property type="entry name" value="Beta-lactam_cat"/>
</dbReference>
<evidence type="ECO:0000313" key="4">
    <source>
        <dbReference type="EMBL" id="MFC7220629.1"/>
    </source>
</evidence>
<name>A0ABW2GIQ3_9ACTN</name>
<keyword evidence="2" id="KW-0732">Signal</keyword>
<keyword evidence="4" id="KW-0378">Hydrolase</keyword>
<sequence length="323" mass="33241">MRKVPAWRAPAGRGTWRPAAAVSLLAVAAALTASGSPASGSTATPVPAPRAVLAAPDAPAARALPPQAADRHATPVRAPDPAKAVRGALDALGPHAGRYTLAVQDLDTGARAVYGARTGTYDTASIVKVDILAALLLRGERDGAALTAVQRQWASAMIRSSDNEATDRLWSVLGGPQALDRANGTLGLGATTAGGWGTWGLTQTTAADQLTLLRAVFAEDSPLSGESRRYVASLMGAIVPGQDWGVTAAGPGAPRVLKNGWLMRSRTKLWDVNSIGVVERDGHRLLLSVLTADQPTREDGIALVEQAASAAVRALVETSPPTA</sequence>
<protein>
    <submittedName>
        <fullName evidence="4">Serine hydrolase</fullName>
    </submittedName>
</protein>
<feature type="domain" description="Beta-lactamase class A catalytic" evidence="3">
    <location>
        <begin position="152"/>
        <end position="291"/>
    </location>
</feature>
<organism evidence="4 5">
    <name type="scientific">Streptomyces polyrhachis</name>
    <dbReference type="NCBI Taxonomy" id="1282885"/>
    <lineage>
        <taxon>Bacteria</taxon>
        <taxon>Bacillati</taxon>
        <taxon>Actinomycetota</taxon>
        <taxon>Actinomycetes</taxon>
        <taxon>Kitasatosporales</taxon>
        <taxon>Streptomycetaceae</taxon>
        <taxon>Streptomyces</taxon>
    </lineage>
</organism>
<dbReference type="GO" id="GO:0016787">
    <property type="term" value="F:hydrolase activity"/>
    <property type="evidence" value="ECO:0007669"/>
    <property type="project" value="UniProtKB-KW"/>
</dbReference>
<dbReference type="InterPro" id="IPR012338">
    <property type="entry name" value="Beta-lactam/transpept-like"/>
</dbReference>
<dbReference type="InterPro" id="IPR000871">
    <property type="entry name" value="Beta-lactam_class-A"/>
</dbReference>
<dbReference type="SUPFAM" id="SSF56601">
    <property type="entry name" value="beta-lactamase/transpeptidase-like"/>
    <property type="match status" value="1"/>
</dbReference>
<accession>A0ABW2GIQ3</accession>
<evidence type="ECO:0000313" key="5">
    <source>
        <dbReference type="Proteomes" id="UP001596413"/>
    </source>
</evidence>
<gene>
    <name evidence="4" type="ORF">ACFQLX_21060</name>
</gene>
<feature type="chain" id="PRO_5046911575" evidence="2">
    <location>
        <begin position="39"/>
        <end position="323"/>
    </location>
</feature>
<feature type="region of interest" description="Disordered" evidence="1">
    <location>
        <begin position="59"/>
        <end position="81"/>
    </location>
</feature>
<dbReference type="PANTHER" id="PTHR35333:SF3">
    <property type="entry name" value="BETA-LACTAMASE-TYPE TRANSPEPTIDASE FOLD CONTAINING PROTEIN"/>
    <property type="match status" value="1"/>
</dbReference>
<dbReference type="EMBL" id="JBHSZO010000038">
    <property type="protein sequence ID" value="MFC7220629.1"/>
    <property type="molecule type" value="Genomic_DNA"/>
</dbReference>
<keyword evidence="5" id="KW-1185">Reference proteome</keyword>
<dbReference type="Proteomes" id="UP001596413">
    <property type="component" value="Unassembled WGS sequence"/>
</dbReference>
<feature type="compositionally biased region" description="Low complexity" evidence="1">
    <location>
        <begin position="59"/>
        <end position="68"/>
    </location>
</feature>
<dbReference type="Gene3D" id="3.40.710.10">
    <property type="entry name" value="DD-peptidase/beta-lactamase superfamily"/>
    <property type="match status" value="1"/>
</dbReference>
<evidence type="ECO:0000259" key="3">
    <source>
        <dbReference type="Pfam" id="PF13354"/>
    </source>
</evidence>
<comment type="caution">
    <text evidence="4">The sequence shown here is derived from an EMBL/GenBank/DDBJ whole genome shotgun (WGS) entry which is preliminary data.</text>
</comment>
<dbReference type="Pfam" id="PF13354">
    <property type="entry name" value="Beta-lactamase2"/>
    <property type="match status" value="1"/>
</dbReference>
<feature type="signal peptide" evidence="2">
    <location>
        <begin position="1"/>
        <end position="38"/>
    </location>
</feature>
<proteinExistence type="predicted"/>
<dbReference type="PANTHER" id="PTHR35333">
    <property type="entry name" value="BETA-LACTAMASE"/>
    <property type="match status" value="1"/>
</dbReference>